<organism evidence="2">
    <name type="scientific">Lygus hesperus</name>
    <name type="common">Western plant bug</name>
    <dbReference type="NCBI Taxonomy" id="30085"/>
    <lineage>
        <taxon>Eukaryota</taxon>
        <taxon>Metazoa</taxon>
        <taxon>Ecdysozoa</taxon>
        <taxon>Arthropoda</taxon>
        <taxon>Hexapoda</taxon>
        <taxon>Insecta</taxon>
        <taxon>Pterygota</taxon>
        <taxon>Neoptera</taxon>
        <taxon>Paraneoptera</taxon>
        <taxon>Hemiptera</taxon>
        <taxon>Heteroptera</taxon>
        <taxon>Panheteroptera</taxon>
        <taxon>Cimicomorpha</taxon>
        <taxon>Miridae</taxon>
        <taxon>Mirini</taxon>
        <taxon>Lygus</taxon>
    </lineage>
</organism>
<dbReference type="EMBL" id="GDHC01009702">
    <property type="protein sequence ID" value="JAQ08927.1"/>
    <property type="molecule type" value="Transcribed_RNA"/>
</dbReference>
<gene>
    <name evidence="2" type="ORF">g.52344</name>
    <name evidence="1" type="ORF">g.52348</name>
</gene>
<reference evidence="2" key="1">
    <citation type="journal article" date="2016" name="Gigascience">
        <title>De novo construction of an expanded transcriptome assembly for the western tarnished plant bug, Lygus hesperus.</title>
        <authorList>
            <person name="Tassone E.E."/>
            <person name="Geib S.M."/>
            <person name="Hall B."/>
            <person name="Fabrick J.A."/>
            <person name="Brent C.S."/>
            <person name="Hull J.J."/>
        </authorList>
    </citation>
    <scope>NUCLEOTIDE SEQUENCE</scope>
</reference>
<evidence type="ECO:0000313" key="1">
    <source>
        <dbReference type="EMBL" id="JAQ08927.1"/>
    </source>
</evidence>
<protein>
    <submittedName>
        <fullName evidence="2">Uncharacterized protein</fullName>
    </submittedName>
</protein>
<dbReference type="AlphaFoldDB" id="A0A146MF20"/>
<sequence>MREVRQEHTLYHKTQGSRNSKLVTPCGSNYYEGGALAPMNHLARIRPFPVLSYTGRQTVLTKVSGVRQRTQMNLKKASSVGESHSQLFHVTKLKMLQCYGPIVGSTERLSSSQLVPQVGGEMAVIVRQELLSRLLGHFQDLVLDFWRAGFGQAAQLAHLCLVEVDVLFGVIVQVFVGSEESVPRQVIPFPFFPLNFINLLPQMERLLRLLQFLGRYELVKLLPCSRAIEHLRYICGPYVDV</sequence>
<accession>A0A146MF20</accession>
<dbReference type="EMBL" id="GDHC01000560">
    <property type="protein sequence ID" value="JAQ18069.1"/>
    <property type="molecule type" value="Transcribed_RNA"/>
</dbReference>
<proteinExistence type="predicted"/>
<name>A0A146MF20_LYGHE</name>
<evidence type="ECO:0000313" key="2">
    <source>
        <dbReference type="EMBL" id="JAQ18069.1"/>
    </source>
</evidence>